<sequence>MSFNSAGNAAVNFTPPEEKTRLLVHHPCKTRTGAEAEATFSSSLFPREKLQIESKNERESGYPAVSCSTVPAVLPRCGSSKKDRQLRGHVDDEREKQRKQVNGRMLRKSIALVWSLAAQIVDMPS</sequence>
<dbReference type="AlphaFoldDB" id="A0A3N0XFD2"/>
<feature type="region of interest" description="Disordered" evidence="1">
    <location>
        <begin position="78"/>
        <end position="102"/>
    </location>
</feature>
<gene>
    <name evidence="2" type="ORF">DPX16_16184</name>
</gene>
<evidence type="ECO:0000313" key="2">
    <source>
        <dbReference type="EMBL" id="ROI15755.1"/>
    </source>
</evidence>
<accession>A0A3N0XFD2</accession>
<proteinExistence type="predicted"/>
<evidence type="ECO:0000256" key="1">
    <source>
        <dbReference type="SAM" id="MobiDB-lite"/>
    </source>
</evidence>
<organism evidence="2 3">
    <name type="scientific">Anabarilius grahami</name>
    <name type="common">Kanglang fish</name>
    <name type="synonym">Barilius grahami</name>
    <dbReference type="NCBI Taxonomy" id="495550"/>
    <lineage>
        <taxon>Eukaryota</taxon>
        <taxon>Metazoa</taxon>
        <taxon>Chordata</taxon>
        <taxon>Craniata</taxon>
        <taxon>Vertebrata</taxon>
        <taxon>Euteleostomi</taxon>
        <taxon>Actinopterygii</taxon>
        <taxon>Neopterygii</taxon>
        <taxon>Teleostei</taxon>
        <taxon>Ostariophysi</taxon>
        <taxon>Cypriniformes</taxon>
        <taxon>Xenocyprididae</taxon>
        <taxon>Xenocypridinae</taxon>
        <taxon>Xenocypridinae incertae sedis</taxon>
        <taxon>Anabarilius</taxon>
    </lineage>
</organism>
<comment type="caution">
    <text evidence="2">The sequence shown here is derived from an EMBL/GenBank/DDBJ whole genome shotgun (WGS) entry which is preliminary data.</text>
</comment>
<name>A0A3N0XFD2_ANAGA</name>
<protein>
    <submittedName>
        <fullName evidence="2">Uncharacterized protein</fullName>
    </submittedName>
</protein>
<reference evidence="2 3" key="1">
    <citation type="submission" date="2018-10" db="EMBL/GenBank/DDBJ databases">
        <title>Genome assembly for a Yunnan-Guizhou Plateau 3E fish, Anabarilius grahami (Regan), and its evolutionary and genetic applications.</title>
        <authorList>
            <person name="Jiang W."/>
        </authorList>
    </citation>
    <scope>NUCLEOTIDE SEQUENCE [LARGE SCALE GENOMIC DNA]</scope>
    <source>
        <strain evidence="2">AG-KIZ</strain>
        <tissue evidence="2">Muscle</tissue>
    </source>
</reference>
<keyword evidence="3" id="KW-1185">Reference proteome</keyword>
<feature type="compositionally biased region" description="Basic and acidic residues" evidence="1">
    <location>
        <begin position="80"/>
        <end position="98"/>
    </location>
</feature>
<dbReference type="OrthoDB" id="10649207at2759"/>
<dbReference type="EMBL" id="RJVU01078493">
    <property type="protein sequence ID" value="ROI15755.1"/>
    <property type="molecule type" value="Genomic_DNA"/>
</dbReference>
<evidence type="ECO:0000313" key="3">
    <source>
        <dbReference type="Proteomes" id="UP000281406"/>
    </source>
</evidence>
<dbReference type="Proteomes" id="UP000281406">
    <property type="component" value="Unassembled WGS sequence"/>
</dbReference>